<protein>
    <recommendedName>
        <fullName evidence="4">Dynein regulatory complex protein 1/2 N-terminal domain-containing protein</fullName>
    </recommendedName>
</protein>
<feature type="domain" description="Dynein regulatory complex protein 1/2 N-terminal" evidence="4">
    <location>
        <begin position="120"/>
        <end position="221"/>
    </location>
</feature>
<evidence type="ECO:0000259" key="4">
    <source>
        <dbReference type="Pfam" id="PF14772"/>
    </source>
</evidence>
<dbReference type="GO" id="GO:0005858">
    <property type="term" value="C:axonemal dynein complex"/>
    <property type="evidence" value="ECO:0007669"/>
    <property type="project" value="InterPro"/>
</dbReference>
<dbReference type="Pfam" id="PF14772">
    <property type="entry name" value="NYD-SP28"/>
    <property type="match status" value="1"/>
</dbReference>
<dbReference type="STRING" id="6832.A0A553PB38"/>
<keyword evidence="1 2" id="KW-0175">Coiled coil</keyword>
<dbReference type="InterPro" id="IPR039505">
    <property type="entry name" value="DRC1/2_N"/>
</dbReference>
<feature type="coiled-coil region" evidence="2">
    <location>
        <begin position="189"/>
        <end position="297"/>
    </location>
</feature>
<dbReference type="InterPro" id="IPR039750">
    <property type="entry name" value="DRC1/DRC2"/>
</dbReference>
<dbReference type="Proteomes" id="UP000318571">
    <property type="component" value="Chromosome 2"/>
</dbReference>
<feature type="coiled-coil region" evidence="2">
    <location>
        <begin position="355"/>
        <end position="407"/>
    </location>
</feature>
<dbReference type="GO" id="GO:0070286">
    <property type="term" value="P:axonemal dynein complex assembly"/>
    <property type="evidence" value="ECO:0007669"/>
    <property type="project" value="InterPro"/>
</dbReference>
<dbReference type="OMA" id="WIRDEAS"/>
<keyword evidence="6" id="KW-1185">Reference proteome</keyword>
<feature type="compositionally biased region" description="Basic and acidic residues" evidence="3">
    <location>
        <begin position="484"/>
        <end position="493"/>
    </location>
</feature>
<reference evidence="5 6" key="1">
    <citation type="journal article" date="2018" name="Nat. Ecol. Evol.">
        <title>Genomic signatures of mitonuclear coevolution across populations of Tigriopus californicus.</title>
        <authorList>
            <person name="Barreto F.S."/>
            <person name="Watson E.T."/>
            <person name="Lima T.G."/>
            <person name="Willett C.S."/>
            <person name="Edmands S."/>
            <person name="Li W."/>
            <person name="Burton R.S."/>
        </authorList>
    </citation>
    <scope>NUCLEOTIDE SEQUENCE [LARGE SCALE GENOMIC DNA]</scope>
    <source>
        <strain evidence="5 6">San Diego</strain>
    </source>
</reference>
<evidence type="ECO:0000256" key="2">
    <source>
        <dbReference type="SAM" id="Coils"/>
    </source>
</evidence>
<evidence type="ECO:0000256" key="1">
    <source>
        <dbReference type="ARBA" id="ARBA00023054"/>
    </source>
</evidence>
<evidence type="ECO:0000313" key="6">
    <source>
        <dbReference type="Proteomes" id="UP000318571"/>
    </source>
</evidence>
<comment type="caution">
    <text evidence="5">The sequence shown here is derived from an EMBL/GenBank/DDBJ whole genome shotgun (WGS) entry which is preliminary data.</text>
</comment>
<feature type="region of interest" description="Disordered" evidence="3">
    <location>
        <begin position="471"/>
        <end position="517"/>
    </location>
</feature>
<dbReference type="GO" id="GO:0003352">
    <property type="term" value="P:regulation of cilium movement"/>
    <property type="evidence" value="ECO:0007669"/>
    <property type="project" value="TreeGrafter"/>
</dbReference>
<dbReference type="AlphaFoldDB" id="A0A553PB38"/>
<evidence type="ECO:0000256" key="3">
    <source>
        <dbReference type="SAM" id="MobiDB-lite"/>
    </source>
</evidence>
<name>A0A553PB38_TIGCA</name>
<gene>
    <name evidence="5" type="ORF">TCAL_04515</name>
</gene>
<accession>A0A553PB38</accession>
<dbReference type="PANTHER" id="PTHR21625:SF1">
    <property type="entry name" value="DYNEIN REGULATORY COMPLEX PROTEIN 1"/>
    <property type="match status" value="1"/>
</dbReference>
<dbReference type="GO" id="GO:0060285">
    <property type="term" value="P:cilium-dependent cell motility"/>
    <property type="evidence" value="ECO:0007669"/>
    <property type="project" value="TreeGrafter"/>
</dbReference>
<dbReference type="PANTHER" id="PTHR21625">
    <property type="entry name" value="NYD-SP28 PROTEIN"/>
    <property type="match status" value="1"/>
</dbReference>
<dbReference type="EMBL" id="VCGU01000005">
    <property type="protein sequence ID" value="TRY74892.1"/>
    <property type="molecule type" value="Genomic_DNA"/>
</dbReference>
<organism evidence="5 6">
    <name type="scientific">Tigriopus californicus</name>
    <name type="common">Marine copepod</name>
    <dbReference type="NCBI Taxonomy" id="6832"/>
    <lineage>
        <taxon>Eukaryota</taxon>
        <taxon>Metazoa</taxon>
        <taxon>Ecdysozoa</taxon>
        <taxon>Arthropoda</taxon>
        <taxon>Crustacea</taxon>
        <taxon>Multicrustacea</taxon>
        <taxon>Hexanauplia</taxon>
        <taxon>Copepoda</taxon>
        <taxon>Harpacticoida</taxon>
        <taxon>Harpacticidae</taxon>
        <taxon>Tigriopus</taxon>
    </lineage>
</organism>
<sequence>MPDRNKLLITRIPGTLLLSPNEKMASKGLPDEVRLWDIDHANLQDRIEARRERISKRISAAKRLTQMIKVQNIFGSGLPNYDEDLEPAGNYVQFQKAKTEKLTNELLSNGCEMMDNVRLAADRLQIQHRDRVERRDQVIKQIMEQDIADTELEFEQIQQRWPDTDVAKNAPTDLFTKIMEQKQACNALLEKRNDLIAGLEDELQDSDDQYQVLIEEYHENISVLAARMEQLLQTFENMARSENIKLEEAFEREINEKRAEQDEEWQKDLDQVKTYSIETMEQRLATLQSNEEELDRTILEDAEAFTIIKHDLEDKVNLLSDQVQLICSVNSLNEERLDYEIHVLRKHEEEIGLVKADQKRKITSLQDTINKLKVRVAEVQKKTIKGEEALHEKIGDIKKQLQKLERMSRMNSMVTLRKQNDLVNMARDNSLEKIKHIVESDQQLQSLYTANGTLRVKLYLEPLFNIRSSMSSSNAQRIRPKTANLERRNRPSSDSHGLQLRRRSPSQEQSFVSDRRSSKDLLDMKTALSNLVHEASFLVEENLNLLVEADDVTPDEKNLFKLDSILNTIGVQGEDEVLDVIQSFEKNPTVSMKDNVLKVIRKHIEQSKRTSDLRVSPLTPGSLSSSRGSSARRVAHLYDNLPDMIRDWTKMRESFNEFQSSERSEMIKSLNQDYKVVLKIEQLDKEQVKLDRQVRELADIARKFGYYGDLEFSGC</sequence>
<dbReference type="OrthoDB" id="10260459at2759"/>
<evidence type="ECO:0000313" key="5">
    <source>
        <dbReference type="EMBL" id="TRY74892.1"/>
    </source>
</evidence>
<proteinExistence type="predicted"/>